<evidence type="ECO:0000256" key="4">
    <source>
        <dbReference type="ARBA" id="ARBA00023043"/>
    </source>
</evidence>
<comment type="caution">
    <text evidence="11">The sequence shown here is derived from an EMBL/GenBank/DDBJ whole genome shotgun (WGS) entry which is preliminary data.</text>
</comment>
<evidence type="ECO:0000256" key="10">
    <source>
        <dbReference type="SAM" id="Phobius"/>
    </source>
</evidence>
<dbReference type="EMBL" id="VIIS01001292">
    <property type="protein sequence ID" value="KAF0300101.1"/>
    <property type="molecule type" value="Genomic_DNA"/>
</dbReference>
<dbReference type="Pfam" id="PF12796">
    <property type="entry name" value="Ank_2"/>
    <property type="match status" value="1"/>
</dbReference>
<dbReference type="GO" id="GO:0034220">
    <property type="term" value="P:monoatomic ion transmembrane transport"/>
    <property type="evidence" value="ECO:0007669"/>
    <property type="project" value="UniProtKB-KW"/>
</dbReference>
<dbReference type="SMART" id="SM00248">
    <property type="entry name" value="ANK"/>
    <property type="match status" value="3"/>
</dbReference>
<keyword evidence="1" id="KW-0813">Transport</keyword>
<evidence type="ECO:0000256" key="9">
    <source>
        <dbReference type="SAM" id="MobiDB-lite"/>
    </source>
</evidence>
<sequence>MQRSPRAGGGGRVRSRSRRRAEPVRRTRSSPQQLHDQLQRAVLGQEAVDTLSLLQRGADPNLRVTAPHIRTPRSLPSSRKEKTIKILNPSKGPRFRHDNSWSIRDPEAGADNYAFWHTEHRDKGARMETLLHRAARDGKAELVRALLDHGADASERDWAQRTPLHVAAAADTPGEVLQLLLRAPGTLIDAQDAAGDTALHCALRQKNRRNTILLLEAGARADIRNKGGRTALKHLLKDFPQALETAFDRSLRLVRPLGWSGRAIQFDYSLFNPCLLDDDESSYVSCMETRLLNSIEVEATRDQLFLHPLCQSFLNLKWKMISPLYVIDIIIFFVFVVSFNVFLFAVVDKRRAENITDSAPNQQRHGVLQHV</sequence>
<keyword evidence="6" id="KW-0325">Glycoprotein</keyword>
<feature type="repeat" description="ANK" evidence="8">
    <location>
        <begin position="194"/>
        <end position="226"/>
    </location>
</feature>
<dbReference type="InterPro" id="IPR002110">
    <property type="entry name" value="Ankyrin_rpt"/>
</dbReference>
<dbReference type="PANTHER" id="PTHR47143">
    <property type="entry name" value="TRANSIENT RECEPTOR POTENTIAL CATION CHANNEL PROTEIN PAINLESS"/>
    <property type="match status" value="1"/>
</dbReference>
<evidence type="ECO:0000256" key="6">
    <source>
        <dbReference type="ARBA" id="ARBA00023180"/>
    </source>
</evidence>
<keyword evidence="3" id="KW-0677">Repeat</keyword>
<dbReference type="OrthoDB" id="6397006at2759"/>
<evidence type="ECO:0000313" key="11">
    <source>
        <dbReference type="EMBL" id="KAF0300101.1"/>
    </source>
</evidence>
<dbReference type="GO" id="GO:0022857">
    <property type="term" value="F:transmembrane transporter activity"/>
    <property type="evidence" value="ECO:0007669"/>
    <property type="project" value="TreeGrafter"/>
</dbReference>
<name>A0A6A4WDQ1_AMPAM</name>
<proteinExistence type="predicted"/>
<evidence type="ECO:0000256" key="3">
    <source>
        <dbReference type="ARBA" id="ARBA00022737"/>
    </source>
</evidence>
<dbReference type="PROSITE" id="PS50297">
    <property type="entry name" value="ANK_REP_REGION"/>
    <property type="match status" value="2"/>
</dbReference>
<protein>
    <submittedName>
        <fullName evidence="11">Transient receptor potential channel pyrexia</fullName>
    </submittedName>
</protein>
<dbReference type="InterPro" id="IPR052076">
    <property type="entry name" value="TRP_cation_channel"/>
</dbReference>
<keyword evidence="10" id="KW-0812">Transmembrane</keyword>
<dbReference type="Pfam" id="PF00023">
    <property type="entry name" value="Ank"/>
    <property type="match status" value="1"/>
</dbReference>
<keyword evidence="4 8" id="KW-0040">ANK repeat</keyword>
<keyword evidence="12" id="KW-1185">Reference proteome</keyword>
<feature type="repeat" description="ANK" evidence="8">
    <location>
        <begin position="126"/>
        <end position="158"/>
    </location>
</feature>
<dbReference type="InterPro" id="IPR036770">
    <property type="entry name" value="Ankyrin_rpt-contain_sf"/>
</dbReference>
<keyword evidence="11" id="KW-0675">Receptor</keyword>
<dbReference type="PANTHER" id="PTHR47143:SF1">
    <property type="entry name" value="ION_TRANS DOMAIN-CONTAINING PROTEIN"/>
    <property type="match status" value="1"/>
</dbReference>
<keyword evidence="5" id="KW-0406">Ion transport</keyword>
<dbReference type="SUPFAM" id="SSF48403">
    <property type="entry name" value="Ankyrin repeat"/>
    <property type="match status" value="1"/>
</dbReference>
<dbReference type="PROSITE" id="PS50088">
    <property type="entry name" value="ANK_REPEAT"/>
    <property type="match status" value="2"/>
</dbReference>
<evidence type="ECO:0000256" key="8">
    <source>
        <dbReference type="PROSITE-ProRule" id="PRU00023"/>
    </source>
</evidence>
<reference evidence="11 12" key="1">
    <citation type="submission" date="2019-07" db="EMBL/GenBank/DDBJ databases">
        <title>Draft genome assembly of a fouling barnacle, Amphibalanus amphitrite (Darwin, 1854): The first reference genome for Thecostraca.</title>
        <authorList>
            <person name="Kim W."/>
        </authorList>
    </citation>
    <scope>NUCLEOTIDE SEQUENCE [LARGE SCALE GENOMIC DNA]</scope>
    <source>
        <strain evidence="11">SNU_AA5</strain>
        <tissue evidence="11">Soma without cirri and trophi</tissue>
    </source>
</reference>
<evidence type="ECO:0000256" key="1">
    <source>
        <dbReference type="ARBA" id="ARBA00022448"/>
    </source>
</evidence>
<evidence type="ECO:0000313" key="12">
    <source>
        <dbReference type="Proteomes" id="UP000440578"/>
    </source>
</evidence>
<evidence type="ECO:0000256" key="2">
    <source>
        <dbReference type="ARBA" id="ARBA00022606"/>
    </source>
</evidence>
<evidence type="ECO:0000256" key="7">
    <source>
        <dbReference type="ARBA" id="ARBA00023303"/>
    </source>
</evidence>
<evidence type="ECO:0000256" key="5">
    <source>
        <dbReference type="ARBA" id="ARBA00023065"/>
    </source>
</evidence>
<dbReference type="Gene3D" id="1.25.40.20">
    <property type="entry name" value="Ankyrin repeat-containing domain"/>
    <property type="match status" value="2"/>
</dbReference>
<dbReference type="AlphaFoldDB" id="A0A6A4WDQ1"/>
<keyword evidence="10" id="KW-1133">Transmembrane helix</keyword>
<keyword evidence="10" id="KW-0472">Membrane</keyword>
<feature type="region of interest" description="Disordered" evidence="9">
    <location>
        <begin position="1"/>
        <end position="36"/>
    </location>
</feature>
<feature type="transmembrane region" description="Helical" evidence="10">
    <location>
        <begin position="324"/>
        <end position="347"/>
    </location>
</feature>
<dbReference type="GO" id="GO:1902495">
    <property type="term" value="C:transmembrane transporter complex"/>
    <property type="evidence" value="ECO:0007669"/>
    <property type="project" value="TreeGrafter"/>
</dbReference>
<keyword evidence="7" id="KW-0407">Ion channel</keyword>
<gene>
    <name evidence="11" type="primary">pyx_9</name>
    <name evidence="11" type="ORF">FJT64_003356</name>
</gene>
<organism evidence="11 12">
    <name type="scientific">Amphibalanus amphitrite</name>
    <name type="common">Striped barnacle</name>
    <name type="synonym">Balanus amphitrite</name>
    <dbReference type="NCBI Taxonomy" id="1232801"/>
    <lineage>
        <taxon>Eukaryota</taxon>
        <taxon>Metazoa</taxon>
        <taxon>Ecdysozoa</taxon>
        <taxon>Arthropoda</taxon>
        <taxon>Crustacea</taxon>
        <taxon>Multicrustacea</taxon>
        <taxon>Cirripedia</taxon>
        <taxon>Thoracica</taxon>
        <taxon>Thoracicalcarea</taxon>
        <taxon>Balanomorpha</taxon>
        <taxon>Balanoidea</taxon>
        <taxon>Balanidae</taxon>
        <taxon>Amphibalaninae</taxon>
        <taxon>Amphibalanus</taxon>
    </lineage>
</organism>
<accession>A0A6A4WDQ1</accession>
<keyword evidence="2" id="KW-0716">Sensory transduction</keyword>
<dbReference type="Proteomes" id="UP000440578">
    <property type="component" value="Unassembled WGS sequence"/>
</dbReference>